<dbReference type="Pfam" id="PF14617">
    <property type="entry name" value="CMS1"/>
    <property type="match status" value="1"/>
</dbReference>
<evidence type="ECO:0000313" key="2">
    <source>
        <dbReference type="EMBL" id="VEU19367.1"/>
    </source>
</evidence>
<keyword evidence="3" id="KW-1185">Reference proteome</keyword>
<feature type="compositionally biased region" description="Gly residues" evidence="1">
    <location>
        <begin position="31"/>
        <end position="41"/>
    </location>
</feature>
<dbReference type="GO" id="GO:0005634">
    <property type="term" value="C:nucleus"/>
    <property type="evidence" value="ECO:0007669"/>
    <property type="project" value="TreeGrafter"/>
</dbReference>
<dbReference type="PANTHER" id="PTHR24030:SF0">
    <property type="entry name" value="PROTEIN CMSS1"/>
    <property type="match status" value="1"/>
</dbReference>
<evidence type="ECO:0000256" key="1">
    <source>
        <dbReference type="SAM" id="MobiDB-lite"/>
    </source>
</evidence>
<dbReference type="GO" id="GO:0030686">
    <property type="term" value="C:90S preribosome"/>
    <property type="evidence" value="ECO:0007669"/>
    <property type="project" value="TreeGrafter"/>
</dbReference>
<dbReference type="PANTHER" id="PTHR24030">
    <property type="entry name" value="PROTEIN CMSS1"/>
    <property type="match status" value="1"/>
</dbReference>
<sequence length="298" mass="33504">MSVENDDLEDGLEYSFDASEDEGVAIKSDGVGEGEAEGGQGDDVVEETNETKPSKIESDGGKKRKTHEKDKLKAKKRQRLEYDVAEKRKLATETPDVIAERLATKVKSQNSDLSSLELAELYVNKSFIQNTGDWGEKRSLVNLPKFLENYIEDSVLARIPSKQKKDKKKSKKSKKKKNGGDGRFFAVILSMSAIRACDVHRATRSMEAGSLKLISKNKMKDDIKNLRSTDMRILAATPGRLLRILEGEESPLKESEIKAVICDCYMDPKMQTVWDSKDTIKTLRKIADGNEHVHIYLY</sequence>
<dbReference type="FunCoup" id="A0A448YEQ7">
    <property type="interactions" value="320"/>
</dbReference>
<gene>
    <name evidence="2" type="ORF">BRENAR_LOCUS104</name>
</gene>
<feature type="compositionally biased region" description="Basic and acidic residues" evidence="1">
    <location>
        <begin position="49"/>
        <end position="71"/>
    </location>
</feature>
<dbReference type="InterPro" id="IPR027417">
    <property type="entry name" value="P-loop_NTPase"/>
</dbReference>
<evidence type="ECO:0000313" key="3">
    <source>
        <dbReference type="Proteomes" id="UP000290900"/>
    </source>
</evidence>
<name>A0A448YEQ7_BRENA</name>
<protein>
    <submittedName>
        <fullName evidence="2">DEKNAAC100347</fullName>
    </submittedName>
</protein>
<dbReference type="InParanoid" id="A0A448YEQ7"/>
<dbReference type="AlphaFoldDB" id="A0A448YEQ7"/>
<reference evidence="2 3" key="1">
    <citation type="submission" date="2018-12" db="EMBL/GenBank/DDBJ databases">
        <authorList>
            <person name="Tiukova I."/>
            <person name="Dainat J."/>
        </authorList>
    </citation>
    <scope>NUCLEOTIDE SEQUENCE [LARGE SCALE GENOMIC DNA]</scope>
</reference>
<dbReference type="EMBL" id="CAACVR010000001">
    <property type="protein sequence ID" value="VEU19367.1"/>
    <property type="molecule type" value="Genomic_DNA"/>
</dbReference>
<dbReference type="InterPro" id="IPR032704">
    <property type="entry name" value="Cms1"/>
</dbReference>
<feature type="region of interest" description="Disordered" evidence="1">
    <location>
        <begin position="1"/>
        <end position="74"/>
    </location>
</feature>
<organism evidence="2 3">
    <name type="scientific">Brettanomyces naardenensis</name>
    <name type="common">Yeast</name>
    <dbReference type="NCBI Taxonomy" id="13370"/>
    <lineage>
        <taxon>Eukaryota</taxon>
        <taxon>Fungi</taxon>
        <taxon>Dikarya</taxon>
        <taxon>Ascomycota</taxon>
        <taxon>Saccharomycotina</taxon>
        <taxon>Pichiomycetes</taxon>
        <taxon>Pichiales</taxon>
        <taxon>Pichiaceae</taxon>
        <taxon>Brettanomyces</taxon>
    </lineage>
</organism>
<feature type="compositionally biased region" description="Acidic residues" evidence="1">
    <location>
        <begin position="1"/>
        <end position="23"/>
    </location>
</feature>
<dbReference type="Proteomes" id="UP000290900">
    <property type="component" value="Unassembled WGS sequence"/>
</dbReference>
<dbReference type="STRING" id="13370.A0A448YEQ7"/>
<accession>A0A448YEQ7</accession>
<dbReference type="Gene3D" id="3.40.50.300">
    <property type="entry name" value="P-loop containing nucleotide triphosphate hydrolases"/>
    <property type="match status" value="1"/>
</dbReference>
<dbReference type="OrthoDB" id="1929311at2759"/>
<proteinExistence type="predicted"/>